<comment type="caution">
    <text evidence="4">The sequence shown here is derived from an EMBL/GenBank/DDBJ whole genome shotgun (WGS) entry which is preliminary data.</text>
</comment>
<dbReference type="CDD" id="cd10795">
    <property type="entry name" value="GH57N_MJA1_like"/>
    <property type="match status" value="1"/>
</dbReference>
<comment type="similarity">
    <text evidence="1">Belongs to the glycosyl hydrolase 57 family.</text>
</comment>
<sequence>MTGIVFYFHAHQPRRIRYFSFFDIGNSSTNYFNDEVNKKILDRVVNKCYRPALQMILNAVYDYDLKFSFSITGTLIEQLEIWHPEIIDLWRELIDTGNVEILGEPYYHSVAYLIDKEEFKEQIKIHIEKIKKTFNYTPKAFRNFELAYNNEIGEIAYSLGFHTALIEGTEKVLKWRSPNYVYKAKGINLRLLPRNYRLSDDIAFRFGNPYWEHHPLTAEKYFNWLLRTPGDLINIFMDFETIGEHLWPESGIFEFFKHLFKLIGKSDEFETYTVSEAAYKFYPADELDISDIISWADLERDLSAWVGDNIQSEAFEYLKDLFRIAKESKNDEILKILRYLSTSDNLYYMSLKYSSDGDIHKYFREEAFATPYDAFLSFMNILRDIEMKLSEEKVINR</sequence>
<evidence type="ECO:0000256" key="1">
    <source>
        <dbReference type="ARBA" id="ARBA00006821"/>
    </source>
</evidence>
<reference evidence="4 5" key="1">
    <citation type="journal article" date="2018" name="Syst. Appl. Microbiol.">
        <title>A new symbiotic nanoarchaeote (Candidatus Nanoclepta minutus) and its host (Zestosphaera tikiterensis gen. nov., sp. nov.) from a New Zealand hot spring.</title>
        <authorList>
            <person name="St John E."/>
            <person name="Liu Y."/>
            <person name="Podar M."/>
            <person name="Stott M.B."/>
            <person name="Meneghin J."/>
            <person name="Chen Z."/>
            <person name="Lagutin K."/>
            <person name="Mitchell K."/>
            <person name="Reysenbach A.L."/>
        </authorList>
    </citation>
    <scope>NUCLEOTIDE SEQUENCE [LARGE SCALE GENOMIC DNA]</scope>
    <source>
        <strain evidence="4">NZ3</strain>
    </source>
</reference>
<gene>
    <name evidence="4" type="ORF">BXU00_00540</name>
</gene>
<keyword evidence="2" id="KW-0119">Carbohydrate metabolism</keyword>
<evidence type="ECO:0000313" key="5">
    <source>
        <dbReference type="Proteomes" id="UP000266622"/>
    </source>
</evidence>
<organism evidence="4 5">
    <name type="scientific">Candidatus Nanoclepta minutus</name>
    <dbReference type="NCBI Taxonomy" id="1940235"/>
    <lineage>
        <taxon>Archaea</taxon>
        <taxon>Nanobdellota</taxon>
        <taxon>Candidatus Nanoclepta</taxon>
    </lineage>
</organism>
<feature type="domain" description="Glycoside hydrolase family 57 N-terminal" evidence="3">
    <location>
        <begin position="5"/>
        <end position="289"/>
    </location>
</feature>
<dbReference type="GO" id="GO:0003824">
    <property type="term" value="F:catalytic activity"/>
    <property type="evidence" value="ECO:0007669"/>
    <property type="project" value="InterPro"/>
</dbReference>
<dbReference type="EMBL" id="MWMI01000001">
    <property type="protein sequence ID" value="RIB35580.1"/>
    <property type="molecule type" value="Genomic_DNA"/>
</dbReference>
<dbReference type="GO" id="GO:0005975">
    <property type="term" value="P:carbohydrate metabolic process"/>
    <property type="evidence" value="ECO:0007669"/>
    <property type="project" value="InterPro"/>
</dbReference>
<evidence type="ECO:0000256" key="2">
    <source>
        <dbReference type="ARBA" id="ARBA00023277"/>
    </source>
</evidence>
<dbReference type="Gene3D" id="3.20.110.20">
    <property type="match status" value="1"/>
</dbReference>
<protein>
    <recommendedName>
        <fullName evidence="3">Glycoside hydrolase family 57 N-terminal domain-containing protein</fullName>
    </recommendedName>
</protein>
<dbReference type="PANTHER" id="PTHR36306">
    <property type="entry name" value="ALPHA-AMYLASE-RELATED-RELATED"/>
    <property type="match status" value="1"/>
</dbReference>
<dbReference type="PANTHER" id="PTHR36306:SF1">
    <property type="entry name" value="ALPHA-AMYLASE-RELATED"/>
    <property type="match status" value="1"/>
</dbReference>
<accession>A0A397WND1</accession>
<name>A0A397WND1_9ARCH</name>
<dbReference type="SUPFAM" id="SSF88713">
    <property type="entry name" value="Glycoside hydrolase/deacetylase"/>
    <property type="match status" value="1"/>
</dbReference>
<dbReference type="InterPro" id="IPR052046">
    <property type="entry name" value="GH57_Enzymes"/>
</dbReference>
<dbReference type="AlphaFoldDB" id="A0A397WND1"/>
<proteinExistence type="inferred from homology"/>
<evidence type="ECO:0000313" key="4">
    <source>
        <dbReference type="EMBL" id="RIB35580.1"/>
    </source>
</evidence>
<evidence type="ECO:0000259" key="3">
    <source>
        <dbReference type="Pfam" id="PF03065"/>
    </source>
</evidence>
<dbReference type="InterPro" id="IPR011330">
    <property type="entry name" value="Glyco_hydro/deAcase_b/a-brl"/>
</dbReference>
<dbReference type="Proteomes" id="UP000266622">
    <property type="component" value="Unassembled WGS sequence"/>
</dbReference>
<dbReference type="Pfam" id="PF03065">
    <property type="entry name" value="Glyco_hydro_57"/>
    <property type="match status" value="1"/>
</dbReference>
<dbReference type="InterPro" id="IPR004300">
    <property type="entry name" value="Glyco_hydro_57_N"/>
</dbReference>